<keyword evidence="8" id="KW-1185">Reference proteome</keyword>
<dbReference type="InterPro" id="IPR030923">
    <property type="entry name" value="LptG"/>
</dbReference>
<dbReference type="NCBIfam" id="TIGR04408">
    <property type="entry name" value="LptG_lptG"/>
    <property type="match status" value="1"/>
</dbReference>
<sequence>MPILFRHLLSFFLTGFLKTLGVFVGLFLLIDGIEGIRRYTPKPNFNTLDLALLILSRLPNYLGMLTPSMLLLATLMGVARLTRDNEITVMRASGVSLVGILAPLLTGGLIVALFHGLLIAQIVPRTNALAQKIEDHIVDRLIAPPSKSGDLWLRDGGRIIHIQKFDPDRTTLHGVTAFTFDAEHRLAARLEASRATFDGQGWKLHEGLDYRFLPTVEVQAFEARPWQVSLDPQRLAASTPPPNMLTVIELIPVIDRLEQDGHDATRHRMILHRRLAAPAINLAAIALAFPFALRLPRSGGALRSSLLGTLLGFLMFVLVDLATAFGLGGRLPPILAAWAPVLFFAGVSGFLFLHLAYPRHSR</sequence>
<evidence type="ECO:0000256" key="6">
    <source>
        <dbReference type="SAM" id="Phobius"/>
    </source>
</evidence>
<keyword evidence="4 6" id="KW-1133">Transmembrane helix</keyword>
<feature type="transmembrane region" description="Helical" evidence="6">
    <location>
        <begin position="334"/>
        <end position="357"/>
    </location>
</feature>
<feature type="transmembrane region" description="Helical" evidence="6">
    <location>
        <begin position="275"/>
        <end position="293"/>
    </location>
</feature>
<dbReference type="Pfam" id="PF03739">
    <property type="entry name" value="LptF_LptG"/>
    <property type="match status" value="1"/>
</dbReference>
<feature type="transmembrane region" description="Helical" evidence="6">
    <location>
        <begin position="61"/>
        <end position="82"/>
    </location>
</feature>
<feature type="transmembrane region" description="Helical" evidence="6">
    <location>
        <begin position="94"/>
        <end position="118"/>
    </location>
</feature>
<dbReference type="RefSeq" id="WP_420906680.1">
    <property type="nucleotide sequence ID" value="NZ_BAAFGK010000005.1"/>
</dbReference>
<reference evidence="7 8" key="1">
    <citation type="submission" date="2024-05" db="EMBL/GenBank/DDBJ databases">
        <authorList>
            <consortium name="Candidatus Magnetaquicoccaceae bacterium FCR-1 genome sequencing consortium"/>
            <person name="Shimoshige H."/>
            <person name="Shimamura S."/>
            <person name="Taoka A."/>
            <person name="Kobayashi H."/>
            <person name="Maekawa T."/>
        </authorList>
    </citation>
    <scope>NUCLEOTIDE SEQUENCE [LARGE SCALE GENOMIC DNA]</scope>
    <source>
        <strain evidence="7 8">FCR-1</strain>
    </source>
</reference>
<accession>A0ABQ0CDK6</accession>
<feature type="transmembrane region" description="Helical" evidence="6">
    <location>
        <begin position="305"/>
        <end position="328"/>
    </location>
</feature>
<evidence type="ECO:0000313" key="7">
    <source>
        <dbReference type="EMBL" id="GAB0058964.1"/>
    </source>
</evidence>
<comment type="subcellular location">
    <subcellularLocation>
        <location evidence="1">Cell membrane</location>
        <topology evidence="1">Multi-pass membrane protein</topology>
    </subcellularLocation>
</comment>
<gene>
    <name evidence="7" type="primary">lptG</name>
    <name evidence="7" type="ORF">SIID45300_03324</name>
</gene>
<evidence type="ECO:0000256" key="4">
    <source>
        <dbReference type="ARBA" id="ARBA00022989"/>
    </source>
</evidence>
<comment type="caution">
    <text evidence="7">The sequence shown here is derived from an EMBL/GenBank/DDBJ whole genome shotgun (WGS) entry which is preliminary data.</text>
</comment>
<evidence type="ECO:0000256" key="3">
    <source>
        <dbReference type="ARBA" id="ARBA00022692"/>
    </source>
</evidence>
<evidence type="ECO:0000313" key="8">
    <source>
        <dbReference type="Proteomes" id="UP001628193"/>
    </source>
</evidence>
<evidence type="ECO:0000256" key="1">
    <source>
        <dbReference type="ARBA" id="ARBA00004651"/>
    </source>
</evidence>
<dbReference type="Proteomes" id="UP001628193">
    <property type="component" value="Unassembled WGS sequence"/>
</dbReference>
<evidence type="ECO:0000256" key="5">
    <source>
        <dbReference type="ARBA" id="ARBA00023136"/>
    </source>
</evidence>
<feature type="transmembrane region" description="Helical" evidence="6">
    <location>
        <begin position="7"/>
        <end position="30"/>
    </location>
</feature>
<proteinExistence type="predicted"/>
<dbReference type="PANTHER" id="PTHR33529">
    <property type="entry name" value="SLR0882 PROTEIN-RELATED"/>
    <property type="match status" value="1"/>
</dbReference>
<name>A0ABQ0CDK6_9PROT</name>
<dbReference type="EMBL" id="BAAFGK010000005">
    <property type="protein sequence ID" value="GAB0058964.1"/>
    <property type="molecule type" value="Genomic_DNA"/>
</dbReference>
<keyword evidence="3 6" id="KW-0812">Transmembrane</keyword>
<reference evidence="7 8" key="2">
    <citation type="submission" date="2024-09" db="EMBL/GenBank/DDBJ databases">
        <title>Draft genome sequence of Candidatus Magnetaquicoccaceae bacterium FCR-1.</title>
        <authorList>
            <person name="Shimoshige H."/>
            <person name="Shimamura S."/>
            <person name="Taoka A."/>
            <person name="Kobayashi H."/>
            <person name="Maekawa T."/>
        </authorList>
    </citation>
    <scope>NUCLEOTIDE SEQUENCE [LARGE SCALE GENOMIC DNA]</scope>
    <source>
        <strain evidence="7 8">FCR-1</strain>
    </source>
</reference>
<keyword evidence="5 6" id="KW-0472">Membrane</keyword>
<dbReference type="InterPro" id="IPR005495">
    <property type="entry name" value="LptG/LptF_permease"/>
</dbReference>
<dbReference type="PANTHER" id="PTHR33529:SF2">
    <property type="entry name" value="LIPOPOLYSACCHARIDE EXPORT SYSTEM PERMEASE PROTEIN LPTG"/>
    <property type="match status" value="1"/>
</dbReference>
<evidence type="ECO:0000256" key="2">
    <source>
        <dbReference type="ARBA" id="ARBA00022475"/>
    </source>
</evidence>
<protein>
    <submittedName>
        <fullName evidence="7">Lipopolysaccharide export system permease protein LptG</fullName>
    </submittedName>
</protein>
<organism evidence="7 8">
    <name type="scientific">Candidatus Magnetaquiglobus chichijimensis</name>
    <dbReference type="NCBI Taxonomy" id="3141448"/>
    <lineage>
        <taxon>Bacteria</taxon>
        <taxon>Pseudomonadati</taxon>
        <taxon>Pseudomonadota</taxon>
        <taxon>Magnetococcia</taxon>
        <taxon>Magnetococcales</taxon>
        <taxon>Candidatus Magnetaquicoccaceae</taxon>
        <taxon>Candidatus Magnetaquiglobus</taxon>
    </lineage>
</organism>
<keyword evidence="2" id="KW-1003">Cell membrane</keyword>